<feature type="compositionally biased region" description="Basic and acidic residues" evidence="1">
    <location>
        <begin position="140"/>
        <end position="150"/>
    </location>
</feature>
<gene>
    <name evidence="2" type="ORF">JAY77_17455</name>
</gene>
<evidence type="ECO:0000313" key="3">
    <source>
        <dbReference type="Proteomes" id="UP000886674"/>
    </source>
</evidence>
<accession>A0A9E4TUL1</accession>
<dbReference type="AlphaFoldDB" id="A0A9E4TUL1"/>
<protein>
    <submittedName>
        <fullName evidence="2">Uncharacterized protein</fullName>
    </submittedName>
</protein>
<evidence type="ECO:0000313" key="2">
    <source>
        <dbReference type="EMBL" id="MCG7979917.1"/>
    </source>
</evidence>
<organism evidence="2 3">
    <name type="scientific">Candidatus Thiodiazotropha taylori</name>
    <dbReference type="NCBI Taxonomy" id="2792791"/>
    <lineage>
        <taxon>Bacteria</taxon>
        <taxon>Pseudomonadati</taxon>
        <taxon>Pseudomonadota</taxon>
        <taxon>Gammaproteobacteria</taxon>
        <taxon>Chromatiales</taxon>
        <taxon>Sedimenticolaceae</taxon>
        <taxon>Candidatus Thiodiazotropha</taxon>
    </lineage>
</organism>
<evidence type="ECO:0000256" key="1">
    <source>
        <dbReference type="SAM" id="MobiDB-lite"/>
    </source>
</evidence>
<feature type="region of interest" description="Disordered" evidence="1">
    <location>
        <begin position="107"/>
        <end position="150"/>
    </location>
</feature>
<reference evidence="2" key="1">
    <citation type="journal article" date="2021" name="Proc. Natl. Acad. Sci. U.S.A.">
        <title>Global biogeography of chemosynthetic symbionts reveals both localized and globally distributed symbiont groups. .</title>
        <authorList>
            <person name="Osvatic J.T."/>
            <person name="Wilkins L.G.E."/>
            <person name="Leibrecht L."/>
            <person name="Leray M."/>
            <person name="Zauner S."/>
            <person name="Polzin J."/>
            <person name="Camacho Y."/>
            <person name="Gros O."/>
            <person name="van Gils J.A."/>
            <person name="Eisen J.A."/>
            <person name="Petersen J.M."/>
            <person name="Yuen B."/>
        </authorList>
    </citation>
    <scope>NUCLEOTIDE SEQUENCE</scope>
    <source>
        <strain evidence="2">MAGclacostrist055</strain>
    </source>
</reference>
<proteinExistence type="predicted"/>
<dbReference type="EMBL" id="JAEPCR010000093">
    <property type="protein sequence ID" value="MCG7979917.1"/>
    <property type="molecule type" value="Genomic_DNA"/>
</dbReference>
<comment type="caution">
    <text evidence="2">The sequence shown here is derived from an EMBL/GenBank/DDBJ whole genome shotgun (WGS) entry which is preliminary data.</text>
</comment>
<sequence length="150" mass="16231">MDRDRDVISMVAWCLMVMGLLMPWGVVSASEALPTAGDAERGAILDCVSSSVGVDGYESFDALMASQRAVGCRAALKEIDKPPVSDEQKRAILDEDEAWMLHLRHYNAGEDKPAGQAERSGSATGEQKRFPLMVSPPVERAGDVERVPAQ</sequence>
<name>A0A9E4TUL1_9GAMM</name>
<dbReference type="Proteomes" id="UP000886674">
    <property type="component" value="Unassembled WGS sequence"/>
</dbReference>